<comment type="caution">
    <text evidence="1">The sequence shown here is derived from an EMBL/GenBank/DDBJ whole genome shotgun (WGS) entry which is preliminary data.</text>
</comment>
<accession>A0A2U1JTH9</accession>
<dbReference type="RefSeq" id="WP_116763883.1">
    <property type="nucleotide sequence ID" value="NZ_QCZH01000015.1"/>
</dbReference>
<dbReference type="AlphaFoldDB" id="A0A2U1JTH9"/>
<evidence type="ECO:0000313" key="2">
    <source>
        <dbReference type="Proteomes" id="UP000245618"/>
    </source>
</evidence>
<dbReference type="OrthoDB" id="839726at2"/>
<evidence type="ECO:0000313" key="1">
    <source>
        <dbReference type="EMBL" id="PWA08183.1"/>
    </source>
</evidence>
<dbReference type="EMBL" id="QCZH01000015">
    <property type="protein sequence ID" value="PWA08183.1"/>
    <property type="molecule type" value="Genomic_DNA"/>
</dbReference>
<sequence>MKIFSSIVLLFFVLFLVAPTIVVCLKQDKDSTTICEDCNAPSSSIEEIKNDLKFYTFNPFLEISFLDSEKSSDIIIFENLSKHDLICASIFIPPPNKV</sequence>
<protein>
    <submittedName>
        <fullName evidence="1">Uncharacterized protein</fullName>
    </submittedName>
</protein>
<organism evidence="1 2">
    <name type="scientific">Flavobacterium laiguense</name>
    <dbReference type="NCBI Taxonomy" id="2169409"/>
    <lineage>
        <taxon>Bacteria</taxon>
        <taxon>Pseudomonadati</taxon>
        <taxon>Bacteroidota</taxon>
        <taxon>Flavobacteriia</taxon>
        <taxon>Flavobacteriales</taxon>
        <taxon>Flavobacteriaceae</taxon>
        <taxon>Flavobacterium</taxon>
    </lineage>
</organism>
<reference evidence="1 2" key="1">
    <citation type="submission" date="2018-04" db="EMBL/GenBank/DDBJ databases">
        <title>Flavobacterium sp. nov., isolated from glacier ice.</title>
        <authorList>
            <person name="Liu Q."/>
            <person name="Xin Y.-H."/>
        </authorList>
    </citation>
    <scope>NUCLEOTIDE SEQUENCE [LARGE SCALE GENOMIC DNA]</scope>
    <source>
        <strain evidence="1 2">LB2P30</strain>
    </source>
</reference>
<keyword evidence="2" id="KW-1185">Reference proteome</keyword>
<dbReference type="Proteomes" id="UP000245618">
    <property type="component" value="Unassembled WGS sequence"/>
</dbReference>
<proteinExistence type="predicted"/>
<gene>
    <name evidence="1" type="ORF">DB891_12325</name>
</gene>
<name>A0A2U1JTH9_9FLAO</name>